<dbReference type="Gene3D" id="3.40.50.720">
    <property type="entry name" value="NAD(P)-binding Rossmann-like Domain"/>
    <property type="match status" value="1"/>
</dbReference>
<dbReference type="Pfam" id="PF08240">
    <property type="entry name" value="ADH_N"/>
    <property type="match status" value="1"/>
</dbReference>
<dbReference type="CDD" id="cd05286">
    <property type="entry name" value="QOR2"/>
    <property type="match status" value="1"/>
</dbReference>
<evidence type="ECO:0000259" key="3">
    <source>
        <dbReference type="SMART" id="SM00829"/>
    </source>
</evidence>
<sequence>MQAILISNPGGPEALVVSDVAKPVLGPGEVLVAIEAVGVNFIDVYFREGRYPAKLPFIPGQEAAGTVAGLGDGVTEVAVGDRVAWCGVQGTYAEFAVAPAARLVRVPDHVTSQQAAAAMLQGMTAHYLCHSTYPIQAGDRVLIQAGAGGTGLLLTQMAKKLGARVFATVSTEEKAELSREAGADEVLIYTKVDFAAEVKRLTDGEGVAVVYDSVGRSTFEQSLSCLRRRGNLVLFGGSSGAVPPFDLIRLSTMGSLFVTRPTLKDYIVTRAELEQRAGDVLGWISDGSLKLRIEHTYALSEAEQAHRALESRMTTGKVLLLP</sequence>
<dbReference type="FunFam" id="3.40.50.720:FF:000053">
    <property type="entry name" value="Quinone oxidoreductase 1"/>
    <property type="match status" value="1"/>
</dbReference>
<dbReference type="InterPro" id="IPR013149">
    <property type="entry name" value="ADH-like_C"/>
</dbReference>
<dbReference type="PANTHER" id="PTHR48106:SF13">
    <property type="entry name" value="QUINONE OXIDOREDUCTASE-RELATED"/>
    <property type="match status" value="1"/>
</dbReference>
<dbReference type="GO" id="GO:0070402">
    <property type="term" value="F:NADPH binding"/>
    <property type="evidence" value="ECO:0007669"/>
    <property type="project" value="TreeGrafter"/>
</dbReference>
<protein>
    <submittedName>
        <fullName evidence="4">NADPH2:quinone reductase</fullName>
        <ecNumber evidence="4">1.6.5.5</ecNumber>
    </submittedName>
</protein>
<keyword evidence="2 4" id="KW-0560">Oxidoreductase</keyword>
<keyword evidence="1" id="KW-0521">NADP</keyword>
<evidence type="ECO:0000256" key="2">
    <source>
        <dbReference type="ARBA" id="ARBA00023002"/>
    </source>
</evidence>
<accession>A0A7W7ZDY6</accession>
<dbReference type="InterPro" id="IPR013154">
    <property type="entry name" value="ADH-like_N"/>
</dbReference>
<dbReference type="InterPro" id="IPR036291">
    <property type="entry name" value="NAD(P)-bd_dom_sf"/>
</dbReference>
<reference evidence="4 5" key="1">
    <citation type="submission" date="2020-08" db="EMBL/GenBank/DDBJ databases">
        <title>Genomic Encyclopedia of Type Strains, Phase IV (KMG-V): Genome sequencing to study the core and pangenomes of soil and plant-associated prokaryotes.</title>
        <authorList>
            <person name="Whitman W."/>
        </authorList>
    </citation>
    <scope>NUCLEOTIDE SEQUENCE [LARGE SCALE GENOMIC DNA]</scope>
    <source>
        <strain evidence="4 5">M8UP14</strain>
    </source>
</reference>
<dbReference type="InterPro" id="IPR047618">
    <property type="entry name" value="QOR-like"/>
</dbReference>
<dbReference type="SMART" id="SM00829">
    <property type="entry name" value="PKS_ER"/>
    <property type="match status" value="1"/>
</dbReference>
<dbReference type="SUPFAM" id="SSF51735">
    <property type="entry name" value="NAD(P)-binding Rossmann-fold domains"/>
    <property type="match status" value="1"/>
</dbReference>
<proteinExistence type="predicted"/>
<dbReference type="EC" id="1.6.5.5" evidence="4"/>
<dbReference type="PANTHER" id="PTHR48106">
    <property type="entry name" value="QUINONE OXIDOREDUCTASE PIG3-RELATED"/>
    <property type="match status" value="1"/>
</dbReference>
<organism evidence="4 5">
    <name type="scientific">Granulicella aggregans</name>
    <dbReference type="NCBI Taxonomy" id="474949"/>
    <lineage>
        <taxon>Bacteria</taxon>
        <taxon>Pseudomonadati</taxon>
        <taxon>Acidobacteriota</taxon>
        <taxon>Terriglobia</taxon>
        <taxon>Terriglobales</taxon>
        <taxon>Acidobacteriaceae</taxon>
        <taxon>Granulicella</taxon>
    </lineage>
</organism>
<dbReference type="GO" id="GO:0035925">
    <property type="term" value="F:mRNA 3'-UTR AU-rich region binding"/>
    <property type="evidence" value="ECO:0007669"/>
    <property type="project" value="TreeGrafter"/>
</dbReference>
<dbReference type="SUPFAM" id="SSF50129">
    <property type="entry name" value="GroES-like"/>
    <property type="match status" value="1"/>
</dbReference>
<comment type="caution">
    <text evidence="4">The sequence shown here is derived from an EMBL/GenBank/DDBJ whole genome shotgun (WGS) entry which is preliminary data.</text>
</comment>
<dbReference type="AlphaFoldDB" id="A0A7W7ZDY6"/>
<dbReference type="GO" id="GO:0003960">
    <property type="term" value="F:quinone reductase (NADPH) activity"/>
    <property type="evidence" value="ECO:0007669"/>
    <property type="project" value="UniProtKB-EC"/>
</dbReference>
<dbReference type="Pfam" id="PF00107">
    <property type="entry name" value="ADH_zinc_N"/>
    <property type="match status" value="1"/>
</dbReference>
<dbReference type="GO" id="GO:0005829">
    <property type="term" value="C:cytosol"/>
    <property type="evidence" value="ECO:0007669"/>
    <property type="project" value="TreeGrafter"/>
</dbReference>
<dbReference type="Gene3D" id="3.90.180.10">
    <property type="entry name" value="Medium-chain alcohol dehydrogenases, catalytic domain"/>
    <property type="match status" value="1"/>
</dbReference>
<dbReference type="GO" id="GO:0008270">
    <property type="term" value="F:zinc ion binding"/>
    <property type="evidence" value="ECO:0007669"/>
    <property type="project" value="InterPro"/>
</dbReference>
<dbReference type="EMBL" id="JACHIP010000003">
    <property type="protein sequence ID" value="MBB5058017.1"/>
    <property type="molecule type" value="Genomic_DNA"/>
</dbReference>
<dbReference type="PROSITE" id="PS01162">
    <property type="entry name" value="QOR_ZETA_CRYSTAL"/>
    <property type="match status" value="1"/>
</dbReference>
<keyword evidence="5" id="KW-1185">Reference proteome</keyword>
<dbReference type="Proteomes" id="UP000540989">
    <property type="component" value="Unassembled WGS sequence"/>
</dbReference>
<dbReference type="InterPro" id="IPR011032">
    <property type="entry name" value="GroES-like_sf"/>
</dbReference>
<dbReference type="InterPro" id="IPR002364">
    <property type="entry name" value="Quin_OxRdtase/zeta-crystal_CS"/>
</dbReference>
<name>A0A7W7ZDY6_9BACT</name>
<evidence type="ECO:0000256" key="1">
    <source>
        <dbReference type="ARBA" id="ARBA00022857"/>
    </source>
</evidence>
<gene>
    <name evidence="4" type="ORF">HDF16_002723</name>
</gene>
<dbReference type="InterPro" id="IPR020843">
    <property type="entry name" value="ER"/>
</dbReference>
<evidence type="ECO:0000313" key="5">
    <source>
        <dbReference type="Proteomes" id="UP000540989"/>
    </source>
</evidence>
<feature type="domain" description="Enoyl reductase (ER)" evidence="3">
    <location>
        <begin position="10"/>
        <end position="320"/>
    </location>
</feature>
<evidence type="ECO:0000313" key="4">
    <source>
        <dbReference type="EMBL" id="MBB5058017.1"/>
    </source>
</evidence>